<evidence type="ECO:0000256" key="5">
    <source>
        <dbReference type="SAM" id="MobiDB-lite"/>
    </source>
</evidence>
<accession>A0AAD4GPT2</accession>
<keyword evidence="3 6" id="KW-1133">Transmembrane helix</keyword>
<dbReference type="InterPro" id="IPR051694">
    <property type="entry name" value="Immunoregulatory_rcpt-like"/>
</dbReference>
<comment type="caution">
    <text evidence="8">The sequence shown here is derived from an EMBL/GenBank/DDBJ whole genome shotgun (WGS) entry which is preliminary data.</text>
</comment>
<feature type="transmembrane region" description="Helical" evidence="6">
    <location>
        <begin position="167"/>
        <end position="189"/>
    </location>
</feature>
<dbReference type="AlphaFoldDB" id="A0AAD4GPT2"/>
<feature type="compositionally biased region" description="Polar residues" evidence="5">
    <location>
        <begin position="202"/>
        <end position="211"/>
    </location>
</feature>
<proteinExistence type="predicted"/>
<sequence length="314" mass="33421">MAPKFTIWLALHAACLIPLTNAWTLIWRNETGPIIENEYSAKTCTRIYHEKGEEFKWDPEGAWCLNFWDEPDCTTRIGLSCNGVAWTKDASRNLSAYNVYPMPDDLKSMYGFVSTTSATTATPTATTLTVTPSAETSTESSSSSSTTTPTAQPDKKKNDSSSLSGGAIAGIAIGAIAGLALIAALCFFLGKRKPKRGGSDIPPSSSAGTRTQPPPPPPMMSPPGTSDGYSGPVFVPTQPSGFPIEHKTPMSVASPTGSQYSQAAPPYSPPVNGYQHPSAGRVVELPSHVDSRRVVGTRQLSEMDGSSELNPHLR</sequence>
<keyword evidence="7" id="KW-0732">Signal</keyword>
<feature type="region of interest" description="Disordered" evidence="5">
    <location>
        <begin position="194"/>
        <end position="233"/>
    </location>
</feature>
<dbReference type="GO" id="GO:0071944">
    <property type="term" value="C:cell periphery"/>
    <property type="evidence" value="ECO:0007669"/>
    <property type="project" value="UniProtKB-ARBA"/>
</dbReference>
<feature type="compositionally biased region" description="Pro residues" evidence="5">
    <location>
        <begin position="212"/>
        <end position="221"/>
    </location>
</feature>
<reference evidence="8" key="2">
    <citation type="submission" date="2020-02" db="EMBL/GenBank/DDBJ databases">
        <authorList>
            <person name="Gilchrist C.L.M."/>
            <person name="Chooi Y.-H."/>
        </authorList>
    </citation>
    <scope>NUCLEOTIDE SEQUENCE</scope>
    <source>
        <strain evidence="8">MST-FP2251</strain>
    </source>
</reference>
<keyword evidence="4 6" id="KW-0472">Membrane</keyword>
<feature type="chain" id="PRO_5042184822" evidence="7">
    <location>
        <begin position="23"/>
        <end position="314"/>
    </location>
</feature>
<dbReference type="GO" id="GO:0016020">
    <property type="term" value="C:membrane"/>
    <property type="evidence" value="ECO:0007669"/>
    <property type="project" value="UniProtKB-SubCell"/>
</dbReference>
<evidence type="ECO:0000256" key="1">
    <source>
        <dbReference type="ARBA" id="ARBA00004167"/>
    </source>
</evidence>
<evidence type="ECO:0000256" key="2">
    <source>
        <dbReference type="ARBA" id="ARBA00022692"/>
    </source>
</evidence>
<evidence type="ECO:0000256" key="3">
    <source>
        <dbReference type="ARBA" id="ARBA00022989"/>
    </source>
</evidence>
<feature type="compositionally biased region" description="Polar residues" evidence="5">
    <location>
        <begin position="251"/>
        <end position="262"/>
    </location>
</feature>
<protein>
    <submittedName>
        <fullName evidence="8">Uncharacterized protein</fullName>
    </submittedName>
</protein>
<dbReference type="PANTHER" id="PTHR15549">
    <property type="entry name" value="PAIRED IMMUNOGLOBULIN-LIKE TYPE 2 RECEPTOR"/>
    <property type="match status" value="1"/>
</dbReference>
<feature type="signal peptide" evidence="7">
    <location>
        <begin position="1"/>
        <end position="22"/>
    </location>
</feature>
<evidence type="ECO:0000313" key="8">
    <source>
        <dbReference type="EMBL" id="KAF9884802.1"/>
    </source>
</evidence>
<feature type="region of interest" description="Disordered" evidence="5">
    <location>
        <begin position="124"/>
        <end position="162"/>
    </location>
</feature>
<keyword evidence="9" id="KW-1185">Reference proteome</keyword>
<dbReference type="Proteomes" id="UP001194746">
    <property type="component" value="Unassembled WGS sequence"/>
</dbReference>
<gene>
    <name evidence="8" type="ORF">FE257_001218</name>
</gene>
<organism evidence="8 9">
    <name type="scientific">Aspergillus nanangensis</name>
    <dbReference type="NCBI Taxonomy" id="2582783"/>
    <lineage>
        <taxon>Eukaryota</taxon>
        <taxon>Fungi</taxon>
        <taxon>Dikarya</taxon>
        <taxon>Ascomycota</taxon>
        <taxon>Pezizomycotina</taxon>
        <taxon>Eurotiomycetes</taxon>
        <taxon>Eurotiomycetidae</taxon>
        <taxon>Eurotiales</taxon>
        <taxon>Aspergillaceae</taxon>
        <taxon>Aspergillus</taxon>
        <taxon>Aspergillus subgen. Circumdati</taxon>
    </lineage>
</organism>
<evidence type="ECO:0000256" key="4">
    <source>
        <dbReference type="ARBA" id="ARBA00023136"/>
    </source>
</evidence>
<feature type="compositionally biased region" description="Low complexity" evidence="5">
    <location>
        <begin position="124"/>
        <end position="151"/>
    </location>
</feature>
<name>A0AAD4GPT2_ASPNN</name>
<reference evidence="8" key="1">
    <citation type="journal article" date="2019" name="Beilstein J. Org. Chem.">
        <title>Nanangenines: drimane sesquiterpenoids as the dominant metabolite cohort of a novel Australian fungus, Aspergillus nanangensis.</title>
        <authorList>
            <person name="Lacey H.J."/>
            <person name="Gilchrist C.L.M."/>
            <person name="Crombie A."/>
            <person name="Kalaitzis J.A."/>
            <person name="Vuong D."/>
            <person name="Rutledge P.J."/>
            <person name="Turner P."/>
            <person name="Pitt J.I."/>
            <person name="Lacey E."/>
            <person name="Chooi Y.H."/>
            <person name="Piggott A.M."/>
        </authorList>
    </citation>
    <scope>NUCLEOTIDE SEQUENCE</scope>
    <source>
        <strain evidence="8">MST-FP2251</strain>
    </source>
</reference>
<evidence type="ECO:0000256" key="7">
    <source>
        <dbReference type="SAM" id="SignalP"/>
    </source>
</evidence>
<dbReference type="EMBL" id="VCAU01000111">
    <property type="protein sequence ID" value="KAF9884802.1"/>
    <property type="molecule type" value="Genomic_DNA"/>
</dbReference>
<comment type="subcellular location">
    <subcellularLocation>
        <location evidence="1">Membrane</location>
        <topology evidence="1">Single-pass membrane protein</topology>
    </subcellularLocation>
</comment>
<evidence type="ECO:0000313" key="9">
    <source>
        <dbReference type="Proteomes" id="UP001194746"/>
    </source>
</evidence>
<feature type="region of interest" description="Disordered" evidence="5">
    <location>
        <begin position="247"/>
        <end position="314"/>
    </location>
</feature>
<keyword evidence="2 6" id="KW-0812">Transmembrane</keyword>
<evidence type="ECO:0000256" key="6">
    <source>
        <dbReference type="SAM" id="Phobius"/>
    </source>
</evidence>